<evidence type="ECO:0000313" key="2">
    <source>
        <dbReference type="Proteomes" id="UP000273252"/>
    </source>
</evidence>
<dbReference type="SUPFAM" id="SSF49313">
    <property type="entry name" value="Cadherin-like"/>
    <property type="match status" value="1"/>
</dbReference>
<accession>A0A3A6QSA8</accession>
<dbReference type="GO" id="GO:0016020">
    <property type="term" value="C:membrane"/>
    <property type="evidence" value="ECO:0007669"/>
    <property type="project" value="InterPro"/>
</dbReference>
<dbReference type="Proteomes" id="UP000273252">
    <property type="component" value="Unassembled WGS sequence"/>
</dbReference>
<dbReference type="EMBL" id="QVMU01000001">
    <property type="protein sequence ID" value="RJX75263.1"/>
    <property type="molecule type" value="Genomic_DNA"/>
</dbReference>
<gene>
    <name evidence="1" type="ORF">DZ860_00840</name>
</gene>
<keyword evidence="2" id="KW-1185">Reference proteome</keyword>
<dbReference type="InterPro" id="IPR013783">
    <property type="entry name" value="Ig-like_fold"/>
</dbReference>
<organism evidence="1 2">
    <name type="scientific">Vibrio sinensis</name>
    <dbReference type="NCBI Taxonomy" id="2302434"/>
    <lineage>
        <taxon>Bacteria</taxon>
        <taxon>Pseudomonadati</taxon>
        <taxon>Pseudomonadota</taxon>
        <taxon>Gammaproteobacteria</taxon>
        <taxon>Vibrionales</taxon>
        <taxon>Vibrionaceae</taxon>
        <taxon>Vibrio</taxon>
    </lineage>
</organism>
<dbReference type="InterPro" id="IPR015919">
    <property type="entry name" value="Cadherin-like_sf"/>
</dbReference>
<dbReference type="GO" id="GO:0005509">
    <property type="term" value="F:calcium ion binding"/>
    <property type="evidence" value="ECO:0007669"/>
    <property type="project" value="InterPro"/>
</dbReference>
<dbReference type="OrthoDB" id="5891081at2"/>
<name>A0A3A6QSA8_9VIBR</name>
<proteinExistence type="predicted"/>
<dbReference type="AlphaFoldDB" id="A0A3A6QSA8"/>
<comment type="caution">
    <text evidence="1">The sequence shown here is derived from an EMBL/GenBank/DDBJ whole genome shotgun (WGS) entry which is preliminary data.</text>
</comment>
<dbReference type="PROSITE" id="PS51257">
    <property type="entry name" value="PROKAR_LIPOPROTEIN"/>
    <property type="match status" value="1"/>
</dbReference>
<dbReference type="CDD" id="cd11304">
    <property type="entry name" value="Cadherin_repeat"/>
    <property type="match status" value="1"/>
</dbReference>
<protein>
    <submittedName>
        <fullName evidence="1">Cadherin repeat domain-containing protein</fullName>
    </submittedName>
</protein>
<reference evidence="1 2" key="1">
    <citation type="submission" date="2018-08" db="EMBL/GenBank/DDBJ databases">
        <title>Vibrio isolated from the Eastern China Marginal Seas.</title>
        <authorList>
            <person name="Li Y."/>
        </authorList>
    </citation>
    <scope>NUCLEOTIDE SEQUENCE [LARGE SCALE GENOMIC DNA]</scope>
    <source>
        <strain evidence="1 2">BEI233</strain>
    </source>
</reference>
<dbReference type="RefSeq" id="WP_120029019.1">
    <property type="nucleotide sequence ID" value="NZ_QVMU01000001.1"/>
</dbReference>
<evidence type="ECO:0000313" key="1">
    <source>
        <dbReference type="EMBL" id="RJX75263.1"/>
    </source>
</evidence>
<dbReference type="Gene3D" id="2.60.40.10">
    <property type="entry name" value="Immunoglobulins"/>
    <property type="match status" value="1"/>
</dbReference>
<sequence length="708" mass="78088">MKSKHLLALSIVFALVGCGNDSDDKPLPPVVTEPDNRPTIDGFENNSSINLNSEMVGLEGQELIDALTVELNKGLTARTGSFRILPKWGMGEESWDNLNFTVVQDGEDFVFKTTVDQSIFNMPSAENPNINNGFSFLIELPNGLVREAAMKYQVKWEHSFKQSPDYTFFGGFTSGDPLVENKPTVNGAGFTYKLNLDKYGYMNTRFADATDDGKQGKFFNTQLQMNDLGLRVDSAKWHQFQIDMITNNYVGNANTKDGAVNISYNGVPTTNTKGAVTDRTMIDFTHNYKLAALFEFYRHYKHTNDTSDQLKQQTIYVKDLVIAWSTDKVTLPDQTIPPVVEAEAPEVTPIGLITIEDYGHIDYQVVADDPNGLVMTFSIENAPSWVTIDTNTGLISLAPTGDVKLGLHSFNVKVANENLSTTVLAQVMLTEAGSVVPTPNACSDTGEKSRVLDLEKVKGLTGQGLIDAIAYQLNGAKNGSTHYDENRVNMAVVTLPDGELVLEVNFPQNVRGNSTPDNGTSFKLPFPAQDIAPTNACIAYDVMFKKSTATAANFDEIYVPNLIIAHGSRVFRTLQYTSNKYERMSANFGNAPHSHMGWLDNSSNTQFKAGSWYTTKQTVTADDTGKGYIDLMKKDAAESNNAFASYFNADPGKFDGKPMNEVQVQLSDVKAAEPMSFMANFDIYRRPTAGTGKEDQSFYFKNIAIGWN</sequence>